<organism evidence="1 2">
    <name type="scientific">Candidatus Colimorpha enterica</name>
    <dbReference type="NCBI Taxonomy" id="3083063"/>
    <lineage>
        <taxon>Bacteria</taxon>
        <taxon>Pseudomonadati</taxon>
        <taxon>Bacteroidota</taxon>
        <taxon>Bacteroidia</taxon>
        <taxon>Bacteroidales</taxon>
        <taxon>Candidatus Colimorpha</taxon>
    </lineage>
</organism>
<protein>
    <submittedName>
        <fullName evidence="1">Uncharacterized protein</fullName>
    </submittedName>
</protein>
<comment type="caution">
    <text evidence="1">The sequence shown here is derived from an EMBL/GenBank/DDBJ whole genome shotgun (WGS) entry which is preliminary data.</text>
</comment>
<sequence>MHRSAEAAVEAGGTCEDLCKCAVKKEVDRKLLDVSACVHVLLDNVQDGTAEELLHYIVKLLVIELMDGGKSLCKDLSVASV</sequence>
<accession>R6TLD4</accession>
<reference evidence="1" key="1">
    <citation type="submission" date="2012-11" db="EMBL/GenBank/DDBJ databases">
        <title>Dependencies among metagenomic species, viruses, plasmids and units of genetic variation.</title>
        <authorList>
            <person name="Nielsen H.B."/>
            <person name="Almeida M."/>
            <person name="Juncker A.S."/>
            <person name="Rasmussen S."/>
            <person name="Li J."/>
            <person name="Sunagawa S."/>
            <person name="Plichta D."/>
            <person name="Gautier L."/>
            <person name="Le Chatelier E."/>
            <person name="Peletier E."/>
            <person name="Bonde I."/>
            <person name="Nielsen T."/>
            <person name="Manichanh C."/>
            <person name="Arumugam M."/>
            <person name="Batto J."/>
            <person name="Santos M.B.Q.D."/>
            <person name="Blom N."/>
            <person name="Borruel N."/>
            <person name="Burgdorf K.S."/>
            <person name="Boumezbeur F."/>
            <person name="Casellas F."/>
            <person name="Dore J."/>
            <person name="Guarner F."/>
            <person name="Hansen T."/>
            <person name="Hildebrand F."/>
            <person name="Kaas R.S."/>
            <person name="Kennedy S."/>
            <person name="Kristiansen K."/>
            <person name="Kultima J.R."/>
            <person name="Leonard P."/>
            <person name="Levenez F."/>
            <person name="Lund O."/>
            <person name="Moumen B."/>
            <person name="Le Paslier D."/>
            <person name="Pons N."/>
            <person name="Pedersen O."/>
            <person name="Prifti E."/>
            <person name="Qin J."/>
            <person name="Raes J."/>
            <person name="Tap J."/>
            <person name="Tims S."/>
            <person name="Ussery D.W."/>
            <person name="Yamada T."/>
            <person name="MetaHit consortium"/>
            <person name="Renault P."/>
            <person name="Sicheritz-Ponten T."/>
            <person name="Bork P."/>
            <person name="Wang J."/>
            <person name="Brunak S."/>
            <person name="Ehrlich S.D."/>
        </authorList>
    </citation>
    <scope>NUCLEOTIDE SEQUENCE [LARGE SCALE GENOMIC DNA]</scope>
</reference>
<dbReference type="AlphaFoldDB" id="R6TLD4"/>
<name>R6TLD4_9BACT</name>
<gene>
    <name evidence="1" type="ORF">BN580_01454</name>
</gene>
<evidence type="ECO:0000313" key="2">
    <source>
        <dbReference type="Proteomes" id="UP000017938"/>
    </source>
</evidence>
<dbReference type="EMBL" id="CBFW010000204">
    <property type="protein sequence ID" value="CDC74248.1"/>
    <property type="molecule type" value="Genomic_DNA"/>
</dbReference>
<proteinExistence type="predicted"/>
<evidence type="ECO:0000313" key="1">
    <source>
        <dbReference type="EMBL" id="CDC74248.1"/>
    </source>
</evidence>
<dbReference type="Proteomes" id="UP000017938">
    <property type="component" value="Unassembled WGS sequence"/>
</dbReference>